<dbReference type="SUPFAM" id="SSF53098">
    <property type="entry name" value="Ribonuclease H-like"/>
    <property type="match status" value="1"/>
</dbReference>
<comment type="caution">
    <text evidence="1">The sequence shown here is derived from an EMBL/GenBank/DDBJ whole genome shotgun (WGS) entry which is preliminary data.</text>
</comment>
<name>A0A9N9HNH6_9GLOM</name>
<dbReference type="OrthoDB" id="2441177at2759"/>
<dbReference type="EMBL" id="CAJVPY010008594">
    <property type="protein sequence ID" value="CAG8698102.1"/>
    <property type="molecule type" value="Genomic_DNA"/>
</dbReference>
<organism evidence="1 2">
    <name type="scientific">Dentiscutata erythropus</name>
    <dbReference type="NCBI Taxonomy" id="1348616"/>
    <lineage>
        <taxon>Eukaryota</taxon>
        <taxon>Fungi</taxon>
        <taxon>Fungi incertae sedis</taxon>
        <taxon>Mucoromycota</taxon>
        <taxon>Glomeromycotina</taxon>
        <taxon>Glomeromycetes</taxon>
        <taxon>Diversisporales</taxon>
        <taxon>Gigasporaceae</taxon>
        <taxon>Dentiscutata</taxon>
    </lineage>
</organism>
<gene>
    <name evidence="1" type="ORF">DERYTH_LOCUS12809</name>
</gene>
<reference evidence="1" key="1">
    <citation type="submission" date="2021-06" db="EMBL/GenBank/DDBJ databases">
        <authorList>
            <person name="Kallberg Y."/>
            <person name="Tangrot J."/>
            <person name="Rosling A."/>
        </authorList>
    </citation>
    <scope>NUCLEOTIDE SEQUENCE</scope>
    <source>
        <strain evidence="1">MA453B</strain>
    </source>
</reference>
<evidence type="ECO:0000313" key="2">
    <source>
        <dbReference type="Proteomes" id="UP000789405"/>
    </source>
</evidence>
<accession>A0A9N9HNH6</accession>
<keyword evidence="2" id="KW-1185">Reference proteome</keyword>
<proteinExistence type="predicted"/>
<dbReference type="AlphaFoldDB" id="A0A9N9HNH6"/>
<dbReference type="InterPro" id="IPR012337">
    <property type="entry name" value="RNaseH-like_sf"/>
</dbReference>
<feature type="non-terminal residue" evidence="1">
    <location>
        <position position="1"/>
    </location>
</feature>
<dbReference type="Proteomes" id="UP000789405">
    <property type="component" value="Unassembled WGS sequence"/>
</dbReference>
<sequence length="171" mass="20358">DNKSVTRGGARKLPDDIADIINDSEFWSVLFKLQNILYPLCGFLNKLQKDTTRLYEVLHCFAYAIKLFSNHLNLEFGSKIVTCIEFRWKEWEQPLLILAFVLYPAYKLSQFHESVIDISWTHIGQWIKYYYKAWFESKPISILAELINYKREIDLYDIDSFKHFKGNLIDF</sequence>
<evidence type="ECO:0000313" key="1">
    <source>
        <dbReference type="EMBL" id="CAG8698102.1"/>
    </source>
</evidence>
<protein>
    <submittedName>
        <fullName evidence="1">16615_t:CDS:1</fullName>
    </submittedName>
</protein>